<dbReference type="Pfam" id="PF08550">
    <property type="entry name" value="GATA_AreA"/>
    <property type="match status" value="1"/>
</dbReference>
<proteinExistence type="predicted"/>
<dbReference type="FunFam" id="3.30.50.10:FF:000007">
    <property type="entry name" value="Nitrogen regulatory AreA, N-terminal"/>
    <property type="match status" value="1"/>
</dbReference>
<dbReference type="InterPro" id="IPR001163">
    <property type="entry name" value="Sm_dom_euk/arc"/>
</dbReference>
<dbReference type="PRINTS" id="PR00619">
    <property type="entry name" value="GATAZNFINGER"/>
</dbReference>
<keyword evidence="4" id="KW-0862">Zinc</keyword>
<dbReference type="Pfam" id="PF01423">
    <property type="entry name" value="LSM"/>
    <property type="match status" value="1"/>
</dbReference>
<dbReference type="InterPro" id="IPR039355">
    <property type="entry name" value="Transcription_factor_GATA"/>
</dbReference>
<dbReference type="GO" id="GO:0045944">
    <property type="term" value="P:positive regulation of transcription by RNA polymerase II"/>
    <property type="evidence" value="ECO:0007669"/>
    <property type="project" value="TreeGrafter"/>
</dbReference>
<dbReference type="PROSITE" id="PS50114">
    <property type="entry name" value="GATA_ZN_FINGER_2"/>
    <property type="match status" value="1"/>
</dbReference>
<keyword evidence="11" id="KW-1185">Reference proteome</keyword>
<dbReference type="AlphaFoldDB" id="A0AAN7ZWT5"/>
<evidence type="ECO:0000256" key="7">
    <source>
        <dbReference type="ARBA" id="ARBA00023242"/>
    </source>
</evidence>
<dbReference type="PANTHER" id="PTHR10071:SF281">
    <property type="entry name" value="BOX A-BINDING FACTOR-RELATED"/>
    <property type="match status" value="1"/>
</dbReference>
<dbReference type="InterPro" id="IPR013088">
    <property type="entry name" value="Znf_NHR/GATA"/>
</dbReference>
<comment type="subcellular location">
    <subcellularLocation>
        <location evidence="1">Nucleus</location>
    </subcellularLocation>
</comment>
<dbReference type="Gene3D" id="2.30.30.100">
    <property type="match status" value="1"/>
</dbReference>
<dbReference type="GO" id="GO:0032991">
    <property type="term" value="C:protein-containing complex"/>
    <property type="evidence" value="ECO:0007669"/>
    <property type="project" value="UniProtKB-ARBA"/>
</dbReference>
<gene>
    <name evidence="10" type="ORF">RI543_005043</name>
</gene>
<dbReference type="GO" id="GO:0000978">
    <property type="term" value="F:RNA polymerase II cis-regulatory region sequence-specific DNA binding"/>
    <property type="evidence" value="ECO:0007669"/>
    <property type="project" value="TreeGrafter"/>
</dbReference>
<dbReference type="Gene3D" id="3.30.50.10">
    <property type="entry name" value="Erythroid Transcription Factor GATA-1, subunit A"/>
    <property type="match status" value="1"/>
</dbReference>
<dbReference type="CDD" id="cd00202">
    <property type="entry name" value="ZnF_GATA"/>
    <property type="match status" value="1"/>
</dbReference>
<keyword evidence="6" id="KW-0804">Transcription</keyword>
<dbReference type="EMBL" id="JAWIZZ010000071">
    <property type="protein sequence ID" value="KAK5773731.1"/>
    <property type="molecule type" value="Genomic_DNA"/>
</dbReference>
<dbReference type="Pfam" id="PF00320">
    <property type="entry name" value="GATA"/>
    <property type="match status" value="1"/>
</dbReference>
<keyword evidence="7" id="KW-0539">Nucleus</keyword>
<dbReference type="SUPFAM" id="SSF50182">
    <property type="entry name" value="Sm-like ribonucleoproteins"/>
    <property type="match status" value="1"/>
</dbReference>
<dbReference type="InterPro" id="IPR000679">
    <property type="entry name" value="Znf_GATA"/>
</dbReference>
<evidence type="ECO:0000256" key="1">
    <source>
        <dbReference type="ARBA" id="ARBA00004123"/>
    </source>
</evidence>
<comment type="caution">
    <text evidence="10">The sequence shown here is derived from an EMBL/GenBank/DDBJ whole genome shotgun (WGS) entry which is preliminary data.</text>
</comment>
<keyword evidence="5" id="KW-0805">Transcription regulation</keyword>
<evidence type="ECO:0000313" key="11">
    <source>
        <dbReference type="Proteomes" id="UP001306508"/>
    </source>
</evidence>
<keyword evidence="3 8" id="KW-0863">Zinc-finger</keyword>
<dbReference type="Proteomes" id="UP001306508">
    <property type="component" value="Unassembled WGS sequence"/>
</dbReference>
<dbReference type="InterPro" id="IPR010920">
    <property type="entry name" value="LSM_dom_sf"/>
</dbReference>
<dbReference type="SMART" id="SM00401">
    <property type="entry name" value="ZnF_GATA"/>
    <property type="match status" value="1"/>
</dbReference>
<evidence type="ECO:0000259" key="9">
    <source>
        <dbReference type="PROSITE" id="PS50114"/>
    </source>
</evidence>
<dbReference type="SMART" id="SM00651">
    <property type="entry name" value="Sm"/>
    <property type="match status" value="1"/>
</dbReference>
<dbReference type="InterPro" id="IPR013860">
    <property type="entry name" value="AreA_GATA"/>
</dbReference>
<keyword evidence="2" id="KW-0479">Metal-binding</keyword>
<sequence length="457" mass="52112">MRHSDQTLLFDSFMNSHQDQSLNVNNLNVFKNNNNNYNNNHNNNHNEHIINNINVVINSNDKNHNKLIDRDIAPTTNLNVDNWLKEDMDIFQLYSKAKQNLNHSNRILNLTWRRYKVRLKQNCVNGGNKISLIDRYRVENSFLFQESSVLNQFDANSEYPLLNRQKFSNINYNNGYSSNHENNNNIFINNAHSIVDTNSNFFIDDDNFITRDNEFDMFTEDLPSSVHETLVTPLPMDIPQSLPNHMLHYSNSFDQDHISSPFIFQYMTPSSLTPTPTTSFIPTPSVPLTSTTKAVVFNDPAILNNEETISISLPETNDLLKQKKFGAAVISTTKRRTATRNNNSNSSSALTKCSNCETYNTPLWRKGPEGNSLCNACGLFLKLHGVMRPLSLKTDTIKKRQRVLKGYDLFLNVVLEDAIEIIQLSNSQGSPIHNNLGQQTVVRGNSIIAMEPLDTVI</sequence>
<protein>
    <recommendedName>
        <fullName evidence="9">GATA-type domain-containing protein</fullName>
    </recommendedName>
</protein>
<accession>A0AAN7ZWT5</accession>
<dbReference type="PROSITE" id="PS00344">
    <property type="entry name" value="GATA_ZN_FINGER_1"/>
    <property type="match status" value="1"/>
</dbReference>
<evidence type="ECO:0000256" key="5">
    <source>
        <dbReference type="ARBA" id="ARBA00023015"/>
    </source>
</evidence>
<evidence type="ECO:0000256" key="6">
    <source>
        <dbReference type="ARBA" id="ARBA00023163"/>
    </source>
</evidence>
<feature type="domain" description="GATA-type" evidence="9">
    <location>
        <begin position="347"/>
        <end position="400"/>
    </location>
</feature>
<dbReference type="GO" id="GO:0008270">
    <property type="term" value="F:zinc ion binding"/>
    <property type="evidence" value="ECO:0007669"/>
    <property type="project" value="UniProtKB-KW"/>
</dbReference>
<evidence type="ECO:0000256" key="3">
    <source>
        <dbReference type="ARBA" id="ARBA00022771"/>
    </source>
</evidence>
<dbReference type="PANTHER" id="PTHR10071">
    <property type="entry name" value="TRANSCRIPTION FACTOR GATA FAMILY MEMBER"/>
    <property type="match status" value="1"/>
</dbReference>
<dbReference type="GO" id="GO:0005634">
    <property type="term" value="C:nucleus"/>
    <property type="evidence" value="ECO:0007669"/>
    <property type="project" value="UniProtKB-SubCell"/>
</dbReference>
<evidence type="ECO:0000256" key="8">
    <source>
        <dbReference type="PROSITE-ProRule" id="PRU00094"/>
    </source>
</evidence>
<dbReference type="GO" id="GO:0000122">
    <property type="term" value="P:negative regulation of transcription by RNA polymerase II"/>
    <property type="evidence" value="ECO:0007669"/>
    <property type="project" value="TreeGrafter"/>
</dbReference>
<evidence type="ECO:0000256" key="2">
    <source>
        <dbReference type="ARBA" id="ARBA00022723"/>
    </source>
</evidence>
<evidence type="ECO:0000256" key="4">
    <source>
        <dbReference type="ARBA" id="ARBA00022833"/>
    </source>
</evidence>
<reference evidence="11" key="1">
    <citation type="submission" date="2023-07" db="EMBL/GenBank/DDBJ databases">
        <title>A draft genome of Kazachstania heterogenica Y-27499.</title>
        <authorList>
            <person name="Donic C."/>
            <person name="Kralova J.S."/>
            <person name="Fidel L."/>
            <person name="Ben-Dor S."/>
            <person name="Jung S."/>
        </authorList>
    </citation>
    <scope>NUCLEOTIDE SEQUENCE [LARGE SCALE GENOMIC DNA]</scope>
    <source>
        <strain evidence="11">Y27499</strain>
    </source>
</reference>
<name>A0AAN7ZWT5_9SACH</name>
<dbReference type="SUPFAM" id="SSF57716">
    <property type="entry name" value="Glucocorticoid receptor-like (DNA-binding domain)"/>
    <property type="match status" value="1"/>
</dbReference>
<organism evidence="10 11">
    <name type="scientific">Arxiozyma heterogenica</name>
    <dbReference type="NCBI Taxonomy" id="278026"/>
    <lineage>
        <taxon>Eukaryota</taxon>
        <taxon>Fungi</taxon>
        <taxon>Dikarya</taxon>
        <taxon>Ascomycota</taxon>
        <taxon>Saccharomycotina</taxon>
        <taxon>Saccharomycetes</taxon>
        <taxon>Saccharomycetales</taxon>
        <taxon>Saccharomycetaceae</taxon>
        <taxon>Arxiozyma</taxon>
    </lineage>
</organism>
<evidence type="ECO:0000313" key="10">
    <source>
        <dbReference type="EMBL" id="KAK5773731.1"/>
    </source>
</evidence>
<dbReference type="GO" id="GO:0000981">
    <property type="term" value="F:DNA-binding transcription factor activity, RNA polymerase II-specific"/>
    <property type="evidence" value="ECO:0007669"/>
    <property type="project" value="TreeGrafter"/>
</dbReference>